<evidence type="ECO:0000313" key="9">
    <source>
        <dbReference type="EMBL" id="RUS52371.1"/>
    </source>
</evidence>
<comment type="similarity">
    <text evidence="5">Belongs to the methyl-accepting chemotaxis (MCP) protein family.</text>
</comment>
<dbReference type="SMART" id="SM00304">
    <property type="entry name" value="HAMP"/>
    <property type="match status" value="1"/>
</dbReference>
<dbReference type="SUPFAM" id="SSF58104">
    <property type="entry name" value="Methyl-accepting chemotaxis protein (MCP) signaling domain"/>
    <property type="match status" value="1"/>
</dbReference>
<sequence>MKPLFKMTNQAQKVTEGDLTVEDLAINDKSKDEITILAKAFNLMTQSLRNVLTTVSKISNEVAAASEELLANAEQTNIQQSGTSLSNVTASIQQVAAAAENVSTISTDAHKQAKSDQKDVQNTVLYMQEIEKSVDDMLVSIKSLSEHSTNIETFVSAITDISDQTNLLALNAAIEAARAGEVGKGFAVVADEVRQLAEQSNESANKITLIIDALQKEMRETATQMEKVTTQVKNGVQTVNLTGKTFNDIQQATSIVAEQIKSVASITNQMTSSATQTNATSEQLEITAVESATNAQGSVALVEEQYASMEEITAAANMLTQLANNLNEENSKFNV</sequence>
<feature type="domain" description="HAMP" evidence="8">
    <location>
        <begin position="1"/>
        <end position="53"/>
    </location>
</feature>
<evidence type="ECO:0000256" key="1">
    <source>
        <dbReference type="ARBA" id="ARBA00004236"/>
    </source>
</evidence>
<evidence type="ECO:0000256" key="4">
    <source>
        <dbReference type="ARBA" id="ARBA00023224"/>
    </source>
</evidence>
<dbReference type="InterPro" id="IPR004090">
    <property type="entry name" value="Chemotax_Me-accpt_rcpt"/>
</dbReference>
<feature type="domain" description="Methyl-accepting transducer" evidence="7">
    <location>
        <begin position="71"/>
        <end position="285"/>
    </location>
</feature>
<keyword evidence="10" id="KW-1185">Reference proteome</keyword>
<evidence type="ECO:0000259" key="8">
    <source>
        <dbReference type="PROSITE" id="PS50885"/>
    </source>
</evidence>
<dbReference type="PROSITE" id="PS50885">
    <property type="entry name" value="HAMP"/>
    <property type="match status" value="1"/>
</dbReference>
<dbReference type="GO" id="GO:0005886">
    <property type="term" value="C:plasma membrane"/>
    <property type="evidence" value="ECO:0007669"/>
    <property type="project" value="UniProtKB-SubCell"/>
</dbReference>
<organism evidence="9 10">
    <name type="scientific">Candidatus Kurthia intestinigallinarum</name>
    <dbReference type="NCBI Taxonomy" id="1562256"/>
    <lineage>
        <taxon>Bacteria</taxon>
        <taxon>Bacillati</taxon>
        <taxon>Bacillota</taxon>
        <taxon>Bacilli</taxon>
        <taxon>Bacillales</taxon>
        <taxon>Caryophanaceae</taxon>
        <taxon>Kurthia</taxon>
    </lineage>
</organism>
<protein>
    <recommendedName>
        <fullName evidence="11">Chemotaxis protein</fullName>
    </recommendedName>
</protein>
<dbReference type="PROSITE" id="PS50111">
    <property type="entry name" value="CHEMOTAXIS_TRANSDUC_2"/>
    <property type="match status" value="1"/>
</dbReference>
<dbReference type="Pfam" id="PF00672">
    <property type="entry name" value="HAMP"/>
    <property type="match status" value="1"/>
</dbReference>
<comment type="caution">
    <text evidence="9">The sequence shown here is derived from an EMBL/GenBank/DDBJ whole genome shotgun (WGS) entry which is preliminary data.</text>
</comment>
<dbReference type="AlphaFoldDB" id="A0A433RPM9"/>
<accession>A0A433RPM9</accession>
<proteinExistence type="inferred from homology"/>
<dbReference type="Pfam" id="PF00015">
    <property type="entry name" value="MCPsignal"/>
    <property type="match status" value="1"/>
</dbReference>
<dbReference type="GO" id="GO:0004888">
    <property type="term" value="F:transmembrane signaling receptor activity"/>
    <property type="evidence" value="ECO:0007669"/>
    <property type="project" value="InterPro"/>
</dbReference>
<keyword evidence="4 6" id="KW-0807">Transducer</keyword>
<keyword evidence="2" id="KW-1003">Cell membrane</keyword>
<dbReference type="InterPro" id="IPR003660">
    <property type="entry name" value="HAMP_dom"/>
</dbReference>
<dbReference type="PANTHER" id="PTHR32089">
    <property type="entry name" value="METHYL-ACCEPTING CHEMOTAXIS PROTEIN MCPB"/>
    <property type="match status" value="1"/>
</dbReference>
<dbReference type="GO" id="GO:0007165">
    <property type="term" value="P:signal transduction"/>
    <property type="evidence" value="ECO:0007669"/>
    <property type="project" value="UniProtKB-KW"/>
</dbReference>
<dbReference type="Proteomes" id="UP000288623">
    <property type="component" value="Unassembled WGS sequence"/>
</dbReference>
<dbReference type="GO" id="GO:0006935">
    <property type="term" value="P:chemotaxis"/>
    <property type="evidence" value="ECO:0007669"/>
    <property type="project" value="InterPro"/>
</dbReference>
<comment type="subcellular location">
    <subcellularLocation>
        <location evidence="1">Cell membrane</location>
    </subcellularLocation>
</comment>
<name>A0A433RPM9_9BACL</name>
<keyword evidence="3" id="KW-0472">Membrane</keyword>
<evidence type="ECO:0000256" key="5">
    <source>
        <dbReference type="ARBA" id="ARBA00029447"/>
    </source>
</evidence>
<evidence type="ECO:0000313" key="10">
    <source>
        <dbReference type="Proteomes" id="UP000288623"/>
    </source>
</evidence>
<evidence type="ECO:0000256" key="6">
    <source>
        <dbReference type="PROSITE-ProRule" id="PRU00284"/>
    </source>
</evidence>
<reference evidence="9 10" key="1">
    <citation type="submission" date="2014-11" db="EMBL/GenBank/DDBJ databases">
        <title>Genome sequence and analysis of novel Kurthia sp.</title>
        <authorList>
            <person name="Lawson J.N."/>
            <person name="Gonzalez J.E."/>
            <person name="Rinauldi L."/>
            <person name="Xuan Z."/>
            <person name="Firman A."/>
            <person name="Shaddox L."/>
            <person name="Trudeau A."/>
            <person name="Shah S."/>
            <person name="Reiman D."/>
        </authorList>
    </citation>
    <scope>NUCLEOTIDE SEQUENCE [LARGE SCALE GENOMIC DNA]</scope>
    <source>
        <strain evidence="9 10">3B1D</strain>
    </source>
</reference>
<dbReference type="PRINTS" id="PR00260">
    <property type="entry name" value="CHEMTRNSDUCR"/>
</dbReference>
<dbReference type="CDD" id="cd06225">
    <property type="entry name" value="HAMP"/>
    <property type="match status" value="1"/>
</dbReference>
<gene>
    <name evidence="9" type="ORF">QI30_16485</name>
</gene>
<evidence type="ECO:0000259" key="7">
    <source>
        <dbReference type="PROSITE" id="PS50111"/>
    </source>
</evidence>
<dbReference type="SMART" id="SM00283">
    <property type="entry name" value="MA"/>
    <property type="match status" value="1"/>
</dbReference>
<dbReference type="InterPro" id="IPR004089">
    <property type="entry name" value="MCPsignal_dom"/>
</dbReference>
<evidence type="ECO:0008006" key="11">
    <source>
        <dbReference type="Google" id="ProtNLM"/>
    </source>
</evidence>
<evidence type="ECO:0000256" key="3">
    <source>
        <dbReference type="ARBA" id="ARBA00023136"/>
    </source>
</evidence>
<dbReference type="Gene3D" id="1.10.287.950">
    <property type="entry name" value="Methyl-accepting chemotaxis protein"/>
    <property type="match status" value="1"/>
</dbReference>
<evidence type="ECO:0000256" key="2">
    <source>
        <dbReference type="ARBA" id="ARBA00022475"/>
    </source>
</evidence>
<dbReference type="EMBL" id="JTFC01000042">
    <property type="protein sequence ID" value="RUS52371.1"/>
    <property type="molecule type" value="Genomic_DNA"/>
</dbReference>
<dbReference type="PANTHER" id="PTHR32089:SF112">
    <property type="entry name" value="LYSOZYME-LIKE PROTEIN-RELATED"/>
    <property type="match status" value="1"/>
</dbReference>